<keyword evidence="2" id="KW-0812">Transmembrane</keyword>
<protein>
    <recommendedName>
        <fullName evidence="6">Signal peptidase</fullName>
    </recommendedName>
</protein>
<keyword evidence="5" id="KW-1185">Reference proteome</keyword>
<feature type="chain" id="PRO_5045092233" description="Signal peptidase" evidence="3">
    <location>
        <begin position="19"/>
        <end position="77"/>
    </location>
</feature>
<name>A0ABT2W926_9FLAO</name>
<feature type="compositionally biased region" description="Low complexity" evidence="1">
    <location>
        <begin position="41"/>
        <end position="50"/>
    </location>
</feature>
<keyword evidence="2" id="KW-0472">Membrane</keyword>
<evidence type="ECO:0008006" key="6">
    <source>
        <dbReference type="Google" id="ProtNLM"/>
    </source>
</evidence>
<feature type="signal peptide" evidence="3">
    <location>
        <begin position="1"/>
        <end position="18"/>
    </location>
</feature>
<reference evidence="5" key="1">
    <citation type="submission" date="2023-07" db="EMBL/GenBank/DDBJ databases">
        <title>Chryseobacterium sp. strain PBS4-4 Genome sequencing and assembly.</title>
        <authorList>
            <person name="Jung Y."/>
        </authorList>
    </citation>
    <scope>NUCLEOTIDE SEQUENCE [LARGE SCALE GENOMIC DNA]</scope>
    <source>
        <strain evidence="5">PBS4-4</strain>
    </source>
</reference>
<evidence type="ECO:0000256" key="2">
    <source>
        <dbReference type="SAM" id="Phobius"/>
    </source>
</evidence>
<evidence type="ECO:0000256" key="3">
    <source>
        <dbReference type="SAM" id="SignalP"/>
    </source>
</evidence>
<proteinExistence type="predicted"/>
<sequence>MKKIVIICSLVLSGFAFADQSDNPYIYNDQEMGTMAEGDDPAGPGDPSGAPIDQFVPVLMLAGVIIAFAYGRRKEAA</sequence>
<comment type="caution">
    <text evidence="4">The sequence shown here is derived from an EMBL/GenBank/DDBJ whole genome shotgun (WGS) entry which is preliminary data.</text>
</comment>
<gene>
    <name evidence="4" type="ORF">NZ698_16095</name>
</gene>
<accession>A0ABT2W926</accession>
<keyword evidence="2" id="KW-1133">Transmembrane helix</keyword>
<evidence type="ECO:0000313" key="4">
    <source>
        <dbReference type="EMBL" id="MCU7618718.1"/>
    </source>
</evidence>
<dbReference type="RefSeq" id="WP_263004224.1">
    <property type="nucleotide sequence ID" value="NZ_JAOTEM010000004.1"/>
</dbReference>
<organism evidence="4 5">
    <name type="scientific">Chryseobacterium edaphi</name>
    <dbReference type="NCBI Taxonomy" id="2976532"/>
    <lineage>
        <taxon>Bacteria</taxon>
        <taxon>Pseudomonadati</taxon>
        <taxon>Bacteroidota</taxon>
        <taxon>Flavobacteriia</taxon>
        <taxon>Flavobacteriales</taxon>
        <taxon>Weeksellaceae</taxon>
        <taxon>Chryseobacterium group</taxon>
        <taxon>Chryseobacterium</taxon>
    </lineage>
</organism>
<dbReference type="EMBL" id="JAOTEM010000004">
    <property type="protein sequence ID" value="MCU7618718.1"/>
    <property type="molecule type" value="Genomic_DNA"/>
</dbReference>
<feature type="region of interest" description="Disordered" evidence="1">
    <location>
        <begin position="30"/>
        <end position="50"/>
    </location>
</feature>
<evidence type="ECO:0000256" key="1">
    <source>
        <dbReference type="SAM" id="MobiDB-lite"/>
    </source>
</evidence>
<dbReference type="Proteomes" id="UP001208649">
    <property type="component" value="Unassembled WGS sequence"/>
</dbReference>
<evidence type="ECO:0000313" key="5">
    <source>
        <dbReference type="Proteomes" id="UP001208649"/>
    </source>
</evidence>
<keyword evidence="3" id="KW-0732">Signal</keyword>
<feature type="transmembrane region" description="Helical" evidence="2">
    <location>
        <begin position="54"/>
        <end position="71"/>
    </location>
</feature>